<dbReference type="EMBL" id="JABANM010022130">
    <property type="protein sequence ID" value="KAF4720081.1"/>
    <property type="molecule type" value="Genomic_DNA"/>
</dbReference>
<sequence>IRTPAALGQHLDGTTGGQFASSTDSDSAGINLGYSRYLSEGRFWYCAAEVFGRCLSQGAGGGLGAASNGHKLSWEEGVKLDVPFDLKLSISEDDNLLKTIDITGVEGVQQNERKEIVDGALAAEPNLGPPFLTDLPTVELKFKFASSGILRLVKA</sequence>
<evidence type="ECO:0000313" key="1">
    <source>
        <dbReference type="EMBL" id="KAF4720081.1"/>
    </source>
</evidence>
<reference evidence="1 2" key="1">
    <citation type="submission" date="2020-04" db="EMBL/GenBank/DDBJ databases">
        <title>Perkinsus olseni comparative genomics.</title>
        <authorList>
            <person name="Bogema D.R."/>
        </authorList>
    </citation>
    <scope>NUCLEOTIDE SEQUENCE [LARGE SCALE GENOMIC DNA]</scope>
    <source>
        <strain evidence="1">ATCC PRA-205</strain>
    </source>
</reference>
<protein>
    <submittedName>
        <fullName evidence="1">Uncharacterized protein</fullName>
    </submittedName>
</protein>
<feature type="non-terminal residue" evidence="1">
    <location>
        <position position="155"/>
    </location>
</feature>
<gene>
    <name evidence="1" type="ORF">FOZ62_009425</name>
</gene>
<organism evidence="1 2">
    <name type="scientific">Perkinsus olseni</name>
    <name type="common">Perkinsus atlanticus</name>
    <dbReference type="NCBI Taxonomy" id="32597"/>
    <lineage>
        <taxon>Eukaryota</taxon>
        <taxon>Sar</taxon>
        <taxon>Alveolata</taxon>
        <taxon>Perkinsozoa</taxon>
        <taxon>Perkinsea</taxon>
        <taxon>Perkinsida</taxon>
        <taxon>Perkinsidae</taxon>
        <taxon>Perkinsus</taxon>
    </lineage>
</organism>
<dbReference type="AlphaFoldDB" id="A0A7J6RIB5"/>
<comment type="caution">
    <text evidence="1">The sequence shown here is derived from an EMBL/GenBank/DDBJ whole genome shotgun (WGS) entry which is preliminary data.</text>
</comment>
<evidence type="ECO:0000313" key="2">
    <source>
        <dbReference type="Proteomes" id="UP000574390"/>
    </source>
</evidence>
<proteinExistence type="predicted"/>
<name>A0A7J6RIB5_PEROL</name>
<accession>A0A7J6RIB5</accession>
<dbReference type="Proteomes" id="UP000574390">
    <property type="component" value="Unassembled WGS sequence"/>
</dbReference>